<name>A0AAE7XKJ8_9CAUD</name>
<dbReference type="Proteomes" id="UP000827973">
    <property type="component" value="Segment"/>
</dbReference>
<sequence length="102" mass="11593">MDAPIGTNMKLWSILCSLTRELERINTEAWGLSKDPKDTCGAIGIALPDYNEPTLIKEIEMRATQIEKRKRYIAGIQHGDAAYTLACEQRADELYQKYCGKR</sequence>
<evidence type="ECO:0000313" key="1">
    <source>
        <dbReference type="EMBL" id="QZE57240.1"/>
    </source>
</evidence>
<reference evidence="1 2" key="1">
    <citation type="submission" date="2021-06" db="EMBL/GenBank/DDBJ databases">
        <title>Complete genome sequence of Erwinia phage pEa_SNUABM_1.</title>
        <authorList>
            <person name="Kim S.G."/>
            <person name="Park S.C."/>
        </authorList>
    </citation>
    <scope>NUCLEOTIDE SEQUENCE [LARGE SCALE GENOMIC DNA]</scope>
</reference>
<proteinExistence type="predicted"/>
<organism evidence="1 2">
    <name type="scientific">Erwinia phage pEa_SNUABM_1</name>
    <dbReference type="NCBI Taxonomy" id="2869543"/>
    <lineage>
        <taxon>Viruses</taxon>
        <taxon>Duplodnaviria</taxon>
        <taxon>Heunggongvirae</taxon>
        <taxon>Uroviricota</taxon>
        <taxon>Caudoviricetes</taxon>
        <taxon>Alexandravirus</taxon>
        <taxon>Alexandravirus SNUABM1</taxon>
    </lineage>
</organism>
<protein>
    <submittedName>
        <fullName evidence="1">Uncharacterized protein</fullName>
    </submittedName>
</protein>
<dbReference type="EMBL" id="MZ443776">
    <property type="protein sequence ID" value="QZE57240.1"/>
    <property type="molecule type" value="Genomic_DNA"/>
</dbReference>
<keyword evidence="2" id="KW-1185">Reference proteome</keyword>
<gene>
    <name evidence="1" type="ORF">pEaSNUABM1_00031</name>
</gene>
<evidence type="ECO:0000313" key="2">
    <source>
        <dbReference type="Proteomes" id="UP000827973"/>
    </source>
</evidence>
<accession>A0AAE7XKJ8</accession>